<dbReference type="InterPro" id="IPR036650">
    <property type="entry name" value="CAT_RNA-bd_dom_sf"/>
</dbReference>
<evidence type="ECO:0000259" key="4">
    <source>
        <dbReference type="PROSITE" id="PS51372"/>
    </source>
</evidence>
<dbReference type="InterPro" id="IPR011608">
    <property type="entry name" value="PRD"/>
</dbReference>
<dbReference type="GeneID" id="97208145"/>
<evidence type="ECO:0000256" key="3">
    <source>
        <dbReference type="ARBA" id="ARBA00023163"/>
    </source>
</evidence>
<keyword evidence="2" id="KW-0805">Transcription regulation</keyword>
<keyword evidence="7" id="KW-1185">Reference proteome</keyword>
<dbReference type="Gene3D" id="1.10.1790.10">
    <property type="entry name" value="PRD domain"/>
    <property type="match status" value="2"/>
</dbReference>
<dbReference type="Proteomes" id="UP001299608">
    <property type="component" value="Unassembled WGS sequence"/>
</dbReference>
<dbReference type="InterPro" id="IPR004341">
    <property type="entry name" value="CAT_RNA-bd_dom"/>
</dbReference>
<evidence type="ECO:0000313" key="6">
    <source>
        <dbReference type="EMBL" id="NSJ48968.1"/>
    </source>
</evidence>
<dbReference type="GO" id="GO:0006355">
    <property type="term" value="P:regulation of DNA-templated transcription"/>
    <property type="evidence" value="ECO:0007669"/>
    <property type="project" value="InterPro"/>
</dbReference>
<dbReference type="Gene3D" id="2.30.24.10">
    <property type="entry name" value="CAT RNA-binding domain"/>
    <property type="match status" value="1"/>
</dbReference>
<dbReference type="EMBL" id="JAAITT010000011">
    <property type="protein sequence ID" value="NSJ48968.1"/>
    <property type="molecule type" value="Genomic_DNA"/>
</dbReference>
<keyword evidence="3" id="KW-0804">Transcription</keyword>
<reference evidence="5" key="3">
    <citation type="submission" date="2022-01" db="EMBL/GenBank/DDBJ databases">
        <title>Collection of gut derived symbiotic bacterial strains cultured from healthy donors.</title>
        <authorList>
            <person name="Lin H."/>
            <person name="Kohout C."/>
            <person name="Waligurski E."/>
            <person name="Pamer E.G."/>
        </authorList>
    </citation>
    <scope>NUCLEOTIDE SEQUENCE</scope>
    <source>
        <strain evidence="5">DFI.6.55</strain>
    </source>
</reference>
<dbReference type="SUPFAM" id="SSF50151">
    <property type="entry name" value="SacY-like RNA-binding domain"/>
    <property type="match status" value="1"/>
</dbReference>
<dbReference type="PROSITE" id="PS51372">
    <property type="entry name" value="PRD_2"/>
    <property type="match status" value="2"/>
</dbReference>
<gene>
    <name evidence="6" type="ORF">G5B36_09690</name>
    <name evidence="5" type="ORF">L0N08_02610</name>
</gene>
<reference evidence="6" key="2">
    <citation type="submission" date="2020-02" db="EMBL/GenBank/DDBJ databases">
        <authorList>
            <person name="Littmann E."/>
            <person name="Sorbara M."/>
        </authorList>
    </citation>
    <scope>NUCLEOTIDE SEQUENCE</scope>
    <source>
        <strain evidence="6">MSK.1.17</strain>
    </source>
</reference>
<dbReference type="InterPro" id="IPR050661">
    <property type="entry name" value="BglG_antiterminators"/>
</dbReference>
<dbReference type="PANTHER" id="PTHR30185:SF18">
    <property type="entry name" value="TRANSCRIPTIONAL REGULATOR MTLR"/>
    <property type="match status" value="1"/>
</dbReference>
<protein>
    <submittedName>
        <fullName evidence="5">PRD domain-containing protein</fullName>
    </submittedName>
</protein>
<dbReference type="Pfam" id="PF03123">
    <property type="entry name" value="CAT_RBD"/>
    <property type="match status" value="1"/>
</dbReference>
<evidence type="ECO:0000313" key="7">
    <source>
        <dbReference type="Proteomes" id="UP000669239"/>
    </source>
</evidence>
<sequence length="272" mass="30249">MYRIIKVLNNNGILVLDGESQREVILLGNGIGFGHRTGERIESTGQAKRYELVTGRTSALQQVNSIEPVYIEAAGRIIEEAEGTMGTLSHDILIPMADHIALAVSRAREDRELPNPFRHDIKALFSSEYQSALKGVGIIRELTGITISEDEVGYITLHIHAGLSEENVAAAMDIARLVQDSMHQIESSMGVNLASDSLGYNRLASHVRYMIARARKGERASLDMQDYARTSFPKPYEVAKMVCRYMEKRLGIPLAPEETGFLAIHIQRVMQQ</sequence>
<evidence type="ECO:0000256" key="1">
    <source>
        <dbReference type="ARBA" id="ARBA00022737"/>
    </source>
</evidence>
<organism evidence="5 8">
    <name type="scientific">Enterocloster aldenensis</name>
    <dbReference type="NCBI Taxonomy" id="358742"/>
    <lineage>
        <taxon>Bacteria</taxon>
        <taxon>Bacillati</taxon>
        <taxon>Bacillota</taxon>
        <taxon>Clostridia</taxon>
        <taxon>Lachnospirales</taxon>
        <taxon>Lachnospiraceae</taxon>
        <taxon>Enterocloster</taxon>
    </lineage>
</organism>
<reference evidence="6 7" key="1">
    <citation type="journal article" date="2020" name="Cell Host Microbe">
        <title>Functional and Genomic Variation between Human-Derived Isolates of Lachnospiraceae Reveals Inter- and Intra-Species Diversity.</title>
        <authorList>
            <person name="Sorbara M.T."/>
            <person name="Littmann E.R."/>
            <person name="Fontana E."/>
            <person name="Moody T.U."/>
            <person name="Kohout C.E."/>
            <person name="Gjonbalaj M."/>
            <person name="Eaton V."/>
            <person name="Seok R."/>
            <person name="Leiner I.M."/>
            <person name="Pamer E.G."/>
        </authorList>
    </citation>
    <scope>NUCLEOTIDE SEQUENCE [LARGE SCALE GENOMIC DNA]</scope>
    <source>
        <strain evidence="6 7">MSK.1.17</strain>
    </source>
</reference>
<dbReference type="PANTHER" id="PTHR30185">
    <property type="entry name" value="CRYPTIC BETA-GLUCOSIDE BGL OPERON ANTITERMINATOR"/>
    <property type="match status" value="1"/>
</dbReference>
<dbReference type="Pfam" id="PF00874">
    <property type="entry name" value="PRD"/>
    <property type="match status" value="2"/>
</dbReference>
<dbReference type="Proteomes" id="UP000669239">
    <property type="component" value="Unassembled WGS sequence"/>
</dbReference>
<comment type="caution">
    <text evidence="5">The sequence shown here is derived from an EMBL/GenBank/DDBJ whole genome shotgun (WGS) entry which is preliminary data.</text>
</comment>
<dbReference type="RefSeq" id="WP_117560278.1">
    <property type="nucleotide sequence ID" value="NZ_BAABZL010000001.1"/>
</dbReference>
<name>A0AAW5BSQ1_9FIRM</name>
<feature type="domain" description="PRD" evidence="4">
    <location>
        <begin position="169"/>
        <end position="272"/>
    </location>
</feature>
<evidence type="ECO:0000313" key="8">
    <source>
        <dbReference type="Proteomes" id="UP001299608"/>
    </source>
</evidence>
<dbReference type="GO" id="GO:0003723">
    <property type="term" value="F:RNA binding"/>
    <property type="evidence" value="ECO:0007669"/>
    <property type="project" value="InterPro"/>
</dbReference>
<evidence type="ECO:0000313" key="5">
    <source>
        <dbReference type="EMBL" id="MCG4744297.1"/>
    </source>
</evidence>
<dbReference type="SMART" id="SM01061">
    <property type="entry name" value="CAT_RBD"/>
    <property type="match status" value="1"/>
</dbReference>
<feature type="domain" description="PRD" evidence="4">
    <location>
        <begin position="65"/>
        <end position="168"/>
    </location>
</feature>
<evidence type="ECO:0000256" key="2">
    <source>
        <dbReference type="ARBA" id="ARBA00023015"/>
    </source>
</evidence>
<dbReference type="EMBL" id="JAKNGE010000003">
    <property type="protein sequence ID" value="MCG4744297.1"/>
    <property type="molecule type" value="Genomic_DNA"/>
</dbReference>
<dbReference type="SUPFAM" id="SSF63520">
    <property type="entry name" value="PTS-regulatory domain, PRD"/>
    <property type="match status" value="2"/>
</dbReference>
<accession>A0AAW5BSQ1</accession>
<keyword evidence="1" id="KW-0677">Repeat</keyword>
<dbReference type="AlphaFoldDB" id="A0AAW5BSQ1"/>
<proteinExistence type="predicted"/>
<dbReference type="InterPro" id="IPR036634">
    <property type="entry name" value="PRD_sf"/>
</dbReference>